<protein>
    <submittedName>
        <fullName evidence="2">Uncharacterized protein</fullName>
    </submittedName>
</protein>
<keyword evidence="2" id="KW-0614">Plasmid</keyword>
<sequence>MDDGGGRSVSQDAKSRIGRIGRIDRLDRGHGGACGPQPAGIEHGGDRLGRSAEPGFHTAIRAVADMPVQAATFRFA</sequence>
<gene>
    <name evidence="2" type="ORF">MBLL_01747</name>
</gene>
<evidence type="ECO:0000313" key="2">
    <source>
        <dbReference type="EMBL" id="CAA2139695.1"/>
    </source>
</evidence>
<proteinExistence type="predicted"/>
<feature type="region of interest" description="Disordered" evidence="1">
    <location>
        <begin position="1"/>
        <end position="52"/>
    </location>
</feature>
<organism evidence="2">
    <name type="scientific">Methylobacterium bullatum</name>
    <dbReference type="NCBI Taxonomy" id="570505"/>
    <lineage>
        <taxon>Bacteria</taxon>
        <taxon>Pseudomonadati</taxon>
        <taxon>Pseudomonadota</taxon>
        <taxon>Alphaproteobacteria</taxon>
        <taxon>Hyphomicrobiales</taxon>
        <taxon>Methylobacteriaceae</taxon>
        <taxon>Methylobacterium</taxon>
    </lineage>
</organism>
<name>A0A679JPR5_9HYPH</name>
<reference evidence="2" key="1">
    <citation type="submission" date="2019-12" db="EMBL/GenBank/DDBJ databases">
        <authorList>
            <person name="Cremers G."/>
        </authorList>
    </citation>
    <scope>NUCLEOTIDE SEQUENCE</scope>
    <source>
        <strain evidence="2">Mbul2</strain>
        <plasmid evidence="2">1</plasmid>
    </source>
</reference>
<geneLocation type="plasmid" evidence="2">
    <name>1</name>
</geneLocation>
<feature type="compositionally biased region" description="Basic and acidic residues" evidence="1">
    <location>
        <begin position="21"/>
        <end position="30"/>
    </location>
</feature>
<dbReference type="AlphaFoldDB" id="A0A679JPR5"/>
<accession>A0A679JPR5</accession>
<dbReference type="EMBL" id="LR743510">
    <property type="protein sequence ID" value="CAA2139695.1"/>
    <property type="molecule type" value="Genomic_DNA"/>
</dbReference>
<evidence type="ECO:0000256" key="1">
    <source>
        <dbReference type="SAM" id="MobiDB-lite"/>
    </source>
</evidence>